<dbReference type="eggNOG" id="KOG0017">
    <property type="taxonomic scope" value="Eukaryota"/>
</dbReference>
<protein>
    <submittedName>
        <fullName evidence="6">Uncharacterized protein LOC104224788</fullName>
    </submittedName>
</protein>
<organism evidence="5 6">
    <name type="scientific">Nicotiana sylvestris</name>
    <name type="common">Wood tobacco</name>
    <name type="synonym">South American tobacco</name>
    <dbReference type="NCBI Taxonomy" id="4096"/>
    <lineage>
        <taxon>Eukaryota</taxon>
        <taxon>Viridiplantae</taxon>
        <taxon>Streptophyta</taxon>
        <taxon>Embryophyta</taxon>
        <taxon>Tracheophyta</taxon>
        <taxon>Spermatophyta</taxon>
        <taxon>Magnoliopsida</taxon>
        <taxon>eudicotyledons</taxon>
        <taxon>Gunneridae</taxon>
        <taxon>Pentapetalae</taxon>
        <taxon>asterids</taxon>
        <taxon>lamiids</taxon>
        <taxon>Solanales</taxon>
        <taxon>Solanaceae</taxon>
        <taxon>Nicotianoideae</taxon>
        <taxon>Nicotianeae</taxon>
        <taxon>Nicotiana</taxon>
    </lineage>
</organism>
<reference evidence="6" key="2">
    <citation type="submission" date="2025-08" db="UniProtKB">
        <authorList>
            <consortium name="RefSeq"/>
        </authorList>
    </citation>
    <scope>IDENTIFICATION</scope>
    <source>
        <tissue evidence="6">Leaf</tissue>
    </source>
</reference>
<dbReference type="Gene3D" id="3.10.10.10">
    <property type="entry name" value="HIV Type 1 Reverse Transcriptase, subunit A, domain 1"/>
    <property type="match status" value="1"/>
</dbReference>
<evidence type="ECO:0000259" key="4">
    <source>
        <dbReference type="PROSITE" id="PS50878"/>
    </source>
</evidence>
<dbReference type="STRING" id="4096.A0A1U7W840"/>
<reference evidence="5" key="1">
    <citation type="journal article" date="2013" name="Genome Biol.">
        <title>Reference genomes and transcriptomes of Nicotiana sylvestris and Nicotiana tomentosiformis.</title>
        <authorList>
            <person name="Sierro N."/>
            <person name="Battey J.N."/>
            <person name="Ouadi S."/>
            <person name="Bovet L."/>
            <person name="Goepfert S."/>
            <person name="Bakaher N."/>
            <person name="Peitsch M.C."/>
            <person name="Ivanov N.V."/>
        </authorList>
    </citation>
    <scope>NUCLEOTIDE SEQUENCE [LARGE SCALE GENOMIC DNA]</scope>
</reference>
<proteinExistence type="predicted"/>
<feature type="region of interest" description="Disordered" evidence="2">
    <location>
        <begin position="222"/>
        <end position="281"/>
    </location>
</feature>
<sequence length="557" mass="65754">MHQQFEKWYLQFQELNDIIVEQNDTIAGLRRGNNVRPQARRNVPLAPIVNQEKPIYDFNDIDFDRVGRDRRGQRGRVEDDNISSIKMKIPYFKRTRDQDFHLDWERKVEAIFDCHNYSKCKKVKPVVVEFSDYAAIWWKKLTRDRLQEGQTSISTWAELKRVMRKRFVPSHFQRELQQCLHTLKQGSISVDEYFKAMDMAMIQDNYELVDLSVKVEKQNKRKKTSSWKCRSNTISKKPWPNQEMQSSSRHQEDKRKGKFENREGGKTFNPKPSTTSSSIQCHKCKGRGHMMHECPSRRNIILRKGRGYKSEKSEGKEEEGDMSDEDDIEMPHIGVIGVARNIISGEYESKKSEEEERDVSEDKDKDFEDFFPEDIPNELPHLRGIEHQIDLVHVSQIPNRPAYKSNLEETKELQRQVEELLEKGFVRESMSPCSIPVLLGPKMDGTWRMCVDCRAINKITVKYHHPIPHLDDMLDQLHGSKIFSKSDLKSGYHQIRINLGDEWKTAFKTKYEIYEWLVIPFGLTNAPSIFMRLMNHMFKYFHGKFVVVYFDDILIFF</sequence>
<dbReference type="InterPro" id="IPR036875">
    <property type="entry name" value="Znf_CCHC_sf"/>
</dbReference>
<dbReference type="InterPro" id="IPR000477">
    <property type="entry name" value="RT_dom"/>
</dbReference>
<name>A0A1U7W840_NICSY</name>
<dbReference type="Proteomes" id="UP000189701">
    <property type="component" value="Unplaced"/>
</dbReference>
<dbReference type="InterPro" id="IPR043502">
    <property type="entry name" value="DNA/RNA_pol_sf"/>
</dbReference>
<feature type="compositionally biased region" description="Polar residues" evidence="2">
    <location>
        <begin position="226"/>
        <end position="235"/>
    </location>
</feature>
<dbReference type="CDD" id="cd01647">
    <property type="entry name" value="RT_LTR"/>
    <property type="match status" value="1"/>
</dbReference>
<feature type="compositionally biased region" description="Polar residues" evidence="2">
    <location>
        <begin position="270"/>
        <end position="280"/>
    </location>
</feature>
<evidence type="ECO:0000256" key="2">
    <source>
        <dbReference type="SAM" id="MobiDB-lite"/>
    </source>
</evidence>
<dbReference type="Gene3D" id="3.30.70.270">
    <property type="match status" value="1"/>
</dbReference>
<feature type="domain" description="Reverse transcriptase" evidence="4">
    <location>
        <begin position="419"/>
        <end position="557"/>
    </location>
</feature>
<dbReference type="Pfam" id="PF00078">
    <property type="entry name" value="RVT_1"/>
    <property type="match status" value="1"/>
</dbReference>
<dbReference type="OrthoDB" id="1304363at2759"/>
<keyword evidence="1" id="KW-0863">Zinc-finger</keyword>
<dbReference type="SUPFAM" id="SSF56672">
    <property type="entry name" value="DNA/RNA polymerases"/>
    <property type="match status" value="1"/>
</dbReference>
<dbReference type="RefSeq" id="XP_009774798.1">
    <property type="nucleotide sequence ID" value="XM_009776496.1"/>
</dbReference>
<feature type="region of interest" description="Disordered" evidence="2">
    <location>
        <begin position="306"/>
        <end position="327"/>
    </location>
</feature>
<dbReference type="GO" id="GO:0003676">
    <property type="term" value="F:nucleic acid binding"/>
    <property type="evidence" value="ECO:0007669"/>
    <property type="project" value="InterPro"/>
</dbReference>
<keyword evidence="1" id="KW-0479">Metal-binding</keyword>
<dbReference type="PANTHER" id="PTHR35046:SF9">
    <property type="entry name" value="RNA-DIRECTED DNA POLYMERASE"/>
    <property type="match status" value="1"/>
</dbReference>
<evidence type="ECO:0000313" key="6">
    <source>
        <dbReference type="RefSeq" id="XP_009774798.1"/>
    </source>
</evidence>
<dbReference type="InterPro" id="IPR001878">
    <property type="entry name" value="Znf_CCHC"/>
</dbReference>
<keyword evidence="1" id="KW-0862">Zinc</keyword>
<dbReference type="PANTHER" id="PTHR35046">
    <property type="entry name" value="ZINC KNUCKLE (CCHC-TYPE) FAMILY PROTEIN"/>
    <property type="match status" value="1"/>
</dbReference>
<evidence type="ECO:0000259" key="3">
    <source>
        <dbReference type="PROSITE" id="PS50158"/>
    </source>
</evidence>
<dbReference type="PROSITE" id="PS50158">
    <property type="entry name" value="ZF_CCHC"/>
    <property type="match status" value="1"/>
</dbReference>
<dbReference type="GO" id="GO:0008270">
    <property type="term" value="F:zinc ion binding"/>
    <property type="evidence" value="ECO:0007669"/>
    <property type="project" value="UniProtKB-KW"/>
</dbReference>
<feature type="domain" description="CCHC-type" evidence="3">
    <location>
        <begin position="281"/>
        <end position="296"/>
    </location>
</feature>
<keyword evidence="5" id="KW-1185">Reference proteome</keyword>
<dbReference type="AlphaFoldDB" id="A0A1U7W840"/>
<dbReference type="InterPro" id="IPR005162">
    <property type="entry name" value="Retrotrans_gag_dom"/>
</dbReference>
<accession>A0A1U7W840</accession>
<dbReference type="SUPFAM" id="SSF57756">
    <property type="entry name" value="Retrovirus zinc finger-like domains"/>
    <property type="match status" value="1"/>
</dbReference>
<feature type="compositionally biased region" description="Acidic residues" evidence="2">
    <location>
        <begin position="316"/>
        <end position="327"/>
    </location>
</feature>
<dbReference type="InterPro" id="IPR043128">
    <property type="entry name" value="Rev_trsase/Diguanyl_cyclase"/>
</dbReference>
<feature type="compositionally biased region" description="Basic and acidic residues" evidence="2">
    <location>
        <begin position="249"/>
        <end position="265"/>
    </location>
</feature>
<gene>
    <name evidence="6" type="primary">LOC104224788</name>
</gene>
<dbReference type="Pfam" id="PF03732">
    <property type="entry name" value="Retrotrans_gag"/>
    <property type="match status" value="1"/>
</dbReference>
<evidence type="ECO:0000256" key="1">
    <source>
        <dbReference type="PROSITE-ProRule" id="PRU00047"/>
    </source>
</evidence>
<evidence type="ECO:0000313" key="5">
    <source>
        <dbReference type="Proteomes" id="UP000189701"/>
    </source>
</evidence>
<dbReference type="PROSITE" id="PS50878">
    <property type="entry name" value="RT_POL"/>
    <property type="match status" value="1"/>
</dbReference>